<evidence type="ECO:0000256" key="5">
    <source>
        <dbReference type="ARBA" id="ARBA00022695"/>
    </source>
</evidence>
<evidence type="ECO:0000256" key="4">
    <source>
        <dbReference type="ARBA" id="ARBA00022679"/>
    </source>
</evidence>
<protein>
    <recommendedName>
        <fullName evidence="2 10">RNA polymerase sigma-54 factor</fullName>
    </recommendedName>
</protein>
<dbReference type="GO" id="GO:0016779">
    <property type="term" value="F:nucleotidyltransferase activity"/>
    <property type="evidence" value="ECO:0007669"/>
    <property type="project" value="UniProtKB-KW"/>
</dbReference>
<dbReference type="PROSITE" id="PS50044">
    <property type="entry name" value="SIGMA54_3"/>
    <property type="match status" value="1"/>
</dbReference>
<evidence type="ECO:0000259" key="13">
    <source>
        <dbReference type="Pfam" id="PF04963"/>
    </source>
</evidence>
<evidence type="ECO:0000256" key="7">
    <source>
        <dbReference type="ARBA" id="ARBA00023082"/>
    </source>
</evidence>
<keyword evidence="9 10" id="KW-0804">Transcription</keyword>
<comment type="similarity">
    <text evidence="1 10">Belongs to the sigma-54 factor family.</text>
</comment>
<evidence type="ECO:0000313" key="14">
    <source>
        <dbReference type="EMBL" id="TYT26914.1"/>
    </source>
</evidence>
<dbReference type="InterPro" id="IPR007634">
    <property type="entry name" value="RNA_pol_sigma_54_DNA-bd"/>
</dbReference>
<feature type="domain" description="RNA polymerase sigma factor 54 DNA-binding" evidence="12">
    <location>
        <begin position="330"/>
        <end position="485"/>
    </location>
</feature>
<evidence type="ECO:0000256" key="1">
    <source>
        <dbReference type="ARBA" id="ARBA00008798"/>
    </source>
</evidence>
<dbReference type="NCBIfam" id="NF009118">
    <property type="entry name" value="PRK12469.1"/>
    <property type="match status" value="1"/>
</dbReference>
<feature type="compositionally biased region" description="Gly residues" evidence="11">
    <location>
        <begin position="100"/>
        <end position="112"/>
    </location>
</feature>
<keyword evidence="4 10" id="KW-0808">Transferase</keyword>
<accession>A0A5D4XS65</accession>
<keyword evidence="15" id="KW-1185">Reference proteome</keyword>
<dbReference type="GO" id="GO:0016987">
    <property type="term" value="F:sigma factor activity"/>
    <property type="evidence" value="ECO:0007669"/>
    <property type="project" value="UniProtKB-KW"/>
</dbReference>
<evidence type="ECO:0000313" key="15">
    <source>
        <dbReference type="Proteomes" id="UP000324973"/>
    </source>
</evidence>
<dbReference type="OrthoDB" id="9814402at2"/>
<dbReference type="InterPro" id="IPR007046">
    <property type="entry name" value="RNA_pol_sigma_54_core-bd"/>
</dbReference>
<dbReference type="Gene3D" id="1.10.10.1330">
    <property type="entry name" value="RNA polymerase sigma-54 factor, core-binding domain"/>
    <property type="match status" value="1"/>
</dbReference>
<name>A0A5D4XS65_9GAMM</name>
<evidence type="ECO:0000256" key="3">
    <source>
        <dbReference type="ARBA" id="ARBA00022478"/>
    </source>
</evidence>
<dbReference type="Pfam" id="PF00309">
    <property type="entry name" value="Sigma54_AID"/>
    <property type="match status" value="1"/>
</dbReference>
<dbReference type="PROSITE" id="PS00717">
    <property type="entry name" value="SIGMA54_1"/>
    <property type="match status" value="1"/>
</dbReference>
<dbReference type="PIRSF" id="PIRSF000774">
    <property type="entry name" value="RpoN"/>
    <property type="match status" value="1"/>
</dbReference>
<evidence type="ECO:0000259" key="12">
    <source>
        <dbReference type="Pfam" id="PF04552"/>
    </source>
</evidence>
<keyword evidence="8 10" id="KW-0238">DNA-binding</keyword>
<dbReference type="InterPro" id="IPR000394">
    <property type="entry name" value="RNA_pol_sigma_54"/>
</dbReference>
<keyword evidence="3 10" id="KW-0240">DNA-directed RNA polymerase</keyword>
<keyword evidence="6 10" id="KW-0805">Transcription regulation</keyword>
<evidence type="ECO:0000256" key="2">
    <source>
        <dbReference type="ARBA" id="ARBA00019942"/>
    </source>
</evidence>
<dbReference type="EMBL" id="VTFT01000001">
    <property type="protein sequence ID" value="TYT26914.1"/>
    <property type="molecule type" value="Genomic_DNA"/>
</dbReference>
<proteinExistence type="inferred from homology"/>
<dbReference type="PANTHER" id="PTHR32248">
    <property type="entry name" value="RNA POLYMERASE SIGMA-54 FACTOR"/>
    <property type="match status" value="1"/>
</dbReference>
<dbReference type="GO" id="GO:0001216">
    <property type="term" value="F:DNA-binding transcription activator activity"/>
    <property type="evidence" value="ECO:0007669"/>
    <property type="project" value="InterPro"/>
</dbReference>
<dbReference type="Gene3D" id="1.10.10.60">
    <property type="entry name" value="Homeodomain-like"/>
    <property type="match status" value="1"/>
</dbReference>
<dbReference type="PROSITE" id="PS00718">
    <property type="entry name" value="SIGMA54_2"/>
    <property type="match status" value="1"/>
</dbReference>
<dbReference type="GO" id="GO:0003677">
    <property type="term" value="F:DNA binding"/>
    <property type="evidence" value="ECO:0007669"/>
    <property type="project" value="UniProtKB-KW"/>
</dbReference>
<evidence type="ECO:0000256" key="9">
    <source>
        <dbReference type="ARBA" id="ARBA00023163"/>
    </source>
</evidence>
<evidence type="ECO:0000256" key="6">
    <source>
        <dbReference type="ARBA" id="ARBA00023015"/>
    </source>
</evidence>
<dbReference type="Proteomes" id="UP000324973">
    <property type="component" value="Unassembled WGS sequence"/>
</dbReference>
<dbReference type="InterPro" id="IPR038709">
    <property type="entry name" value="RpoN_core-bd_sf"/>
</dbReference>
<sequence length="489" mass="53146">MKPRLQTSLGQHLVLTPQLRQALHLLQLPAIELEAEIAAAVESNPLLDWAEDAPALAIDGKPAAGETHAAGDGDAHGDRDATRDERGNGEDWERPEDGWQEGGGFEYTGSGGRGDDDESDPASRMVQSETLRDHLCWQLHLGHLSPRDRRIGAALIDAIEDDGYLRAPFSEIAAALDPEPAPGDDEILAVLRQIQRMDPVGVGARDLAECLWIQLDTLPPDTPGRALALTIATTLIDRLPKLGARGVCDQLGCSADEADTALHLLRSMDPRPGSQVGDVPADSYVVPDCVIVRRNGLWQAMLATSSLPRLTIHQAYERMIQTTAGDDAGYLKGRLQEARWLLKNLEARGETLLKVVRCLIRQQSGFLEFGARALRPLTLREVAAEIGMHESTVSRAVARKYVHTPRGTLALRDFFASGIDTDGGGEASSVAIQQMIRGLIEAEDPRKPLSDARLAESLKASGVPVARRTVAKYREALHIAASHERIRID</sequence>
<comment type="function">
    <text evidence="10">Sigma factors are initiation factors that promote the attachment of RNA polymerase to specific initiation sites and are then released.</text>
</comment>
<dbReference type="GO" id="GO:0000428">
    <property type="term" value="C:DNA-directed RNA polymerase complex"/>
    <property type="evidence" value="ECO:0007669"/>
    <property type="project" value="UniProtKB-KW"/>
</dbReference>
<comment type="caution">
    <text evidence="14">The sequence shown here is derived from an EMBL/GenBank/DDBJ whole genome shotgun (WGS) entry which is preliminary data.</text>
</comment>
<dbReference type="GO" id="GO:0006352">
    <property type="term" value="P:DNA-templated transcription initiation"/>
    <property type="evidence" value="ECO:0007669"/>
    <property type="project" value="InterPro"/>
</dbReference>
<dbReference type="AlphaFoldDB" id="A0A5D4XS65"/>
<dbReference type="NCBIfam" id="TIGR02395">
    <property type="entry name" value="rpoN_sigma"/>
    <property type="match status" value="1"/>
</dbReference>
<feature type="domain" description="RNA polymerase sigma factor 54 core-binding" evidence="13">
    <location>
        <begin position="124"/>
        <end position="316"/>
    </location>
</feature>
<dbReference type="PANTHER" id="PTHR32248:SF4">
    <property type="entry name" value="RNA POLYMERASE SIGMA-54 FACTOR"/>
    <property type="match status" value="1"/>
</dbReference>
<evidence type="ECO:0000256" key="10">
    <source>
        <dbReference type="PIRNR" id="PIRNR000774"/>
    </source>
</evidence>
<keyword evidence="7 10" id="KW-0731">Sigma factor</keyword>
<dbReference type="PRINTS" id="PR00045">
    <property type="entry name" value="SIGMA54FCT"/>
</dbReference>
<feature type="region of interest" description="Disordered" evidence="11">
    <location>
        <begin position="63"/>
        <end position="127"/>
    </location>
</feature>
<evidence type="ECO:0000256" key="8">
    <source>
        <dbReference type="ARBA" id="ARBA00023125"/>
    </source>
</evidence>
<evidence type="ECO:0000256" key="11">
    <source>
        <dbReference type="SAM" id="MobiDB-lite"/>
    </source>
</evidence>
<dbReference type="Pfam" id="PF04552">
    <property type="entry name" value="Sigma54_DBD"/>
    <property type="match status" value="1"/>
</dbReference>
<dbReference type="RefSeq" id="WP_149103467.1">
    <property type="nucleotide sequence ID" value="NZ_VTFT01000001.1"/>
</dbReference>
<reference evidence="14 15" key="1">
    <citation type="submission" date="2019-08" db="EMBL/GenBank/DDBJ databases">
        <title>Luteimonas viscosus sp. nov., isolated from soil of a sunflower field.</title>
        <authorList>
            <person name="Jianli Z."/>
            <person name="Ying Z."/>
        </authorList>
    </citation>
    <scope>NUCLEOTIDE SEQUENCE [LARGE SCALE GENOMIC DNA]</scope>
    <source>
        <strain evidence="14 15">XBU10</strain>
    </source>
</reference>
<dbReference type="Pfam" id="PF04963">
    <property type="entry name" value="Sigma54_CBD"/>
    <property type="match status" value="1"/>
</dbReference>
<organism evidence="14 15">
    <name type="scientific">Luteimonas viscosa</name>
    <dbReference type="NCBI Taxonomy" id="1132694"/>
    <lineage>
        <taxon>Bacteria</taxon>
        <taxon>Pseudomonadati</taxon>
        <taxon>Pseudomonadota</taxon>
        <taxon>Gammaproteobacteria</taxon>
        <taxon>Lysobacterales</taxon>
        <taxon>Lysobacteraceae</taxon>
        <taxon>Luteimonas</taxon>
    </lineage>
</organism>
<dbReference type="NCBIfam" id="NF004595">
    <property type="entry name" value="PRK05932.1-2"/>
    <property type="match status" value="1"/>
</dbReference>
<feature type="compositionally biased region" description="Basic and acidic residues" evidence="11">
    <location>
        <begin position="69"/>
        <end position="97"/>
    </location>
</feature>
<keyword evidence="5 10" id="KW-0548">Nucleotidyltransferase</keyword>
<gene>
    <name evidence="14" type="ORF">FZO89_11965</name>
</gene>